<accession>A0A9X0CCC5</accession>
<evidence type="ECO:0000256" key="1">
    <source>
        <dbReference type="ARBA" id="ARBA00007712"/>
    </source>
</evidence>
<keyword evidence="4" id="KW-1185">Reference proteome</keyword>
<gene>
    <name evidence="3" type="primary">SMG9_2</name>
    <name evidence="3" type="ORF">OS493_040005</name>
</gene>
<dbReference type="PANTHER" id="PTHR14270">
    <property type="entry name" value="NONSENSE-MEDIATED MRNA DECAY FACTOR SMG9"/>
    <property type="match status" value="1"/>
</dbReference>
<dbReference type="Proteomes" id="UP001163046">
    <property type="component" value="Unassembled WGS sequence"/>
</dbReference>
<reference evidence="3" key="1">
    <citation type="submission" date="2023-01" db="EMBL/GenBank/DDBJ databases">
        <title>Genome assembly of the deep-sea coral Lophelia pertusa.</title>
        <authorList>
            <person name="Herrera S."/>
            <person name="Cordes E."/>
        </authorList>
    </citation>
    <scope>NUCLEOTIDE SEQUENCE</scope>
    <source>
        <strain evidence="3">USNM1676648</strain>
        <tissue evidence="3">Polyp</tissue>
    </source>
</reference>
<feature type="non-terminal residue" evidence="3">
    <location>
        <position position="110"/>
    </location>
</feature>
<dbReference type="OrthoDB" id="79514at2759"/>
<dbReference type="AlphaFoldDB" id="A0A9X0CCC5"/>
<dbReference type="InterPro" id="IPR039177">
    <property type="entry name" value="SMG9"/>
</dbReference>
<dbReference type="Gene3D" id="3.40.50.300">
    <property type="entry name" value="P-loop containing nucleotide triphosphate hydrolases"/>
    <property type="match status" value="1"/>
</dbReference>
<proteinExistence type="inferred from homology"/>
<evidence type="ECO:0000313" key="3">
    <source>
        <dbReference type="EMBL" id="KAJ7310879.1"/>
    </source>
</evidence>
<organism evidence="3 4">
    <name type="scientific">Desmophyllum pertusum</name>
    <dbReference type="NCBI Taxonomy" id="174260"/>
    <lineage>
        <taxon>Eukaryota</taxon>
        <taxon>Metazoa</taxon>
        <taxon>Cnidaria</taxon>
        <taxon>Anthozoa</taxon>
        <taxon>Hexacorallia</taxon>
        <taxon>Scleractinia</taxon>
        <taxon>Caryophylliina</taxon>
        <taxon>Caryophylliidae</taxon>
        <taxon>Desmophyllum</taxon>
    </lineage>
</organism>
<feature type="non-terminal residue" evidence="3">
    <location>
        <position position="1"/>
    </location>
</feature>
<dbReference type="GO" id="GO:0000184">
    <property type="term" value="P:nuclear-transcribed mRNA catabolic process, nonsense-mediated decay"/>
    <property type="evidence" value="ECO:0007669"/>
    <property type="project" value="UniProtKB-KW"/>
</dbReference>
<keyword evidence="2" id="KW-0866">Nonsense-mediated mRNA decay</keyword>
<evidence type="ECO:0000313" key="4">
    <source>
        <dbReference type="Proteomes" id="UP001163046"/>
    </source>
</evidence>
<sequence length="110" mass="11952">ILLDQTDFLVVGVIGPQGVGKSTVLSVLGGAGPSLDSRFVTHQAAASLWFPYHEDGTNQTAGIDMSVTQERVILLDTQPLLSAALLDRLIHHDRNIPPEYTSPENYNEIQ</sequence>
<name>A0A9X0CCC5_9CNID</name>
<comment type="similarity">
    <text evidence="1">Belongs to the SMG9 family.</text>
</comment>
<evidence type="ECO:0000256" key="2">
    <source>
        <dbReference type="ARBA" id="ARBA00023161"/>
    </source>
</evidence>
<dbReference type="SUPFAM" id="SSF52540">
    <property type="entry name" value="P-loop containing nucleoside triphosphate hydrolases"/>
    <property type="match status" value="1"/>
</dbReference>
<protein>
    <submittedName>
        <fullName evidence="3">Smg-9, nonsense mediated mRNA decay factor</fullName>
    </submittedName>
</protein>
<comment type="caution">
    <text evidence="3">The sequence shown here is derived from an EMBL/GenBank/DDBJ whole genome shotgun (WGS) entry which is preliminary data.</text>
</comment>
<dbReference type="PANTHER" id="PTHR14270:SF0">
    <property type="entry name" value="NONSENSE-MEDIATED MRNA DECAY FACTOR SMG9"/>
    <property type="match status" value="1"/>
</dbReference>
<dbReference type="InterPro" id="IPR027417">
    <property type="entry name" value="P-loop_NTPase"/>
</dbReference>
<dbReference type="EMBL" id="MU828050">
    <property type="protein sequence ID" value="KAJ7310879.1"/>
    <property type="molecule type" value="Genomic_DNA"/>
</dbReference>